<dbReference type="Gene3D" id="3.40.710.10">
    <property type="entry name" value="DD-peptidase/beta-lactamase superfamily"/>
    <property type="match status" value="1"/>
</dbReference>
<reference evidence="18 19" key="1">
    <citation type="journal article" date="2015" name="Genome Announc.">
        <title>Expanding the biotechnology potential of lactobacilli through comparative genomics of 213 strains and associated genera.</title>
        <authorList>
            <person name="Sun Z."/>
            <person name="Harris H.M."/>
            <person name="McCann A."/>
            <person name="Guo C."/>
            <person name="Argimon S."/>
            <person name="Zhang W."/>
            <person name="Yang X."/>
            <person name="Jeffery I.B."/>
            <person name="Cooney J.C."/>
            <person name="Kagawa T.F."/>
            <person name="Liu W."/>
            <person name="Song Y."/>
            <person name="Salvetti E."/>
            <person name="Wrobel A."/>
            <person name="Rasinkangas P."/>
            <person name="Parkhill J."/>
            <person name="Rea M.C."/>
            <person name="O'Sullivan O."/>
            <person name="Ritari J."/>
            <person name="Douillard F.P."/>
            <person name="Paul Ross R."/>
            <person name="Yang R."/>
            <person name="Briner A.E."/>
            <person name="Felis G.E."/>
            <person name="de Vos W.M."/>
            <person name="Barrangou R."/>
            <person name="Klaenhammer T.R."/>
            <person name="Caufield P.W."/>
            <person name="Cui Y."/>
            <person name="Zhang H."/>
            <person name="O'Toole P.W."/>
        </authorList>
    </citation>
    <scope>NUCLEOTIDE SEQUENCE [LARGE SCALE GENOMIC DNA]</scope>
    <source>
        <strain evidence="18 19">DSM 22697</strain>
    </source>
</reference>
<dbReference type="GO" id="GO:0006508">
    <property type="term" value="P:proteolysis"/>
    <property type="evidence" value="ECO:0007669"/>
    <property type="project" value="UniProtKB-KW"/>
</dbReference>
<evidence type="ECO:0000256" key="2">
    <source>
        <dbReference type="ARBA" id="ARBA00022645"/>
    </source>
</evidence>
<proteinExistence type="predicted"/>
<dbReference type="InterPro" id="IPR036950">
    <property type="entry name" value="PBP_transglycosylase"/>
</dbReference>
<evidence type="ECO:0000256" key="13">
    <source>
        <dbReference type="ARBA" id="ARBA00034000"/>
    </source>
</evidence>
<sequence length="827" mass="88796">MTKNRRAGSQQSKREPLPKLTRQTWPLYLQTALRTIKSLIYYGVGFAIIAGAFGIGLLGGYFASIVDNTTVPAKAVMTRTLNNVETSTRLYYANNVEIGPVKSDLLRDTTTLENVSPWLQKAIVSTEDEDFWTNKGVVPKALVRAVITELTGLGGQTGGSTLTQQVVKLQFLNSQTTFKRKATEIMLALRLNKYYSKQQILEEYLNIITLGRNHNGQNIAGVQTAAQGLFGKNAKDLNLAESAFIAGLPQSPSAYTPYTNTGAFKHDLNPGLNRQKTVLFRMYRAGTITDKQYQEARTFDLKAAFLKPGNASTANQSSGYVYNTVEAEAQTILGRQLAKADGHTTTDLNKNAALKATYEKEASQQLTTRGYRVHSTINKQVYDAMQGVVEQYRGSFGATYTSVVRNPTTGGYSQVRQPVQNGTVLLDNQTGAILGFVGGTAGEVNHIYTKRSPGSSIKPTVVYGPAIENHLIGSKTMIADFKTNFSGYSVTDYGGVILNKFVDATTALKNSYNIPAVNLYNEVMKKVNVKSYMQKMGVTSLTDDDYANLGLALGGAKYGETVQEAAGAFATFARGGTSVTPYVIDKIVDPTGKVVYQHKQQPRQVFSKATSYIISQMLHQTVTSGTGITAGSNVAFNATNLFGKTGTSNDYKDLWFIGSTPGITMASWMGYDNENGANHVMNSNSSAINQRYWAALANAAYRYIPQQFKVNDAMTEPSGVRAVAVNSRTGEKNGKVTIGGSTINLSGATTTSLYNNYTPGVTQAQFGIGGTAKNYADFWAGLSGTGKADKPTAAGSSSSSSASSASSSSSSEARSSAASSSAPPAEK</sequence>
<dbReference type="STRING" id="1423730.FC75_GL001710"/>
<feature type="transmembrane region" description="Helical" evidence="16">
    <location>
        <begin position="39"/>
        <end position="63"/>
    </location>
</feature>
<evidence type="ECO:0000256" key="4">
    <source>
        <dbReference type="ARBA" id="ARBA00022676"/>
    </source>
</evidence>
<keyword evidence="9 16" id="KW-1133">Transmembrane helix</keyword>
<keyword evidence="19" id="KW-1185">Reference proteome</keyword>
<evidence type="ECO:0000256" key="9">
    <source>
        <dbReference type="ARBA" id="ARBA00022989"/>
    </source>
</evidence>
<keyword evidence="2 18" id="KW-0121">Carboxypeptidase</keyword>
<dbReference type="GO" id="GO:0009002">
    <property type="term" value="F:serine-type D-Ala-D-Ala carboxypeptidase activity"/>
    <property type="evidence" value="ECO:0007669"/>
    <property type="project" value="UniProtKB-EC"/>
</dbReference>
<evidence type="ECO:0000256" key="7">
    <source>
        <dbReference type="ARBA" id="ARBA00022960"/>
    </source>
</evidence>
<keyword evidence="6 16" id="KW-0812">Transmembrane</keyword>
<organism evidence="18 19">
    <name type="scientific">Lacticaseibacillus camelliae DSM 22697 = JCM 13995</name>
    <dbReference type="NCBI Taxonomy" id="1423730"/>
    <lineage>
        <taxon>Bacteria</taxon>
        <taxon>Bacillati</taxon>
        <taxon>Bacillota</taxon>
        <taxon>Bacilli</taxon>
        <taxon>Lactobacillales</taxon>
        <taxon>Lactobacillaceae</taxon>
        <taxon>Lacticaseibacillus</taxon>
    </lineage>
</organism>
<dbReference type="GO" id="GO:0071555">
    <property type="term" value="P:cell wall organization"/>
    <property type="evidence" value="ECO:0007669"/>
    <property type="project" value="UniProtKB-KW"/>
</dbReference>
<dbReference type="InterPro" id="IPR023346">
    <property type="entry name" value="Lysozyme-like_dom_sf"/>
</dbReference>
<keyword evidence="7" id="KW-0133">Cell shape</keyword>
<evidence type="ECO:0000256" key="11">
    <source>
        <dbReference type="ARBA" id="ARBA00023268"/>
    </source>
</evidence>
<evidence type="ECO:0000259" key="17">
    <source>
        <dbReference type="Pfam" id="PF00912"/>
    </source>
</evidence>
<keyword evidence="10 16" id="KW-0472">Membrane</keyword>
<dbReference type="PATRIC" id="fig|1423730.4.peg.1787"/>
<dbReference type="EMBL" id="AYZJ01000029">
    <property type="protein sequence ID" value="KRN23069.1"/>
    <property type="molecule type" value="Genomic_DNA"/>
</dbReference>
<evidence type="ECO:0000256" key="3">
    <source>
        <dbReference type="ARBA" id="ARBA00022670"/>
    </source>
</evidence>
<dbReference type="Gene3D" id="1.10.3810.10">
    <property type="entry name" value="Biosynthetic peptidoglycan transglycosylase-like"/>
    <property type="match status" value="1"/>
</dbReference>
<dbReference type="Proteomes" id="UP000050865">
    <property type="component" value="Unassembled WGS sequence"/>
</dbReference>
<evidence type="ECO:0000256" key="10">
    <source>
        <dbReference type="ARBA" id="ARBA00023136"/>
    </source>
</evidence>
<evidence type="ECO:0000313" key="19">
    <source>
        <dbReference type="Proteomes" id="UP000050865"/>
    </source>
</evidence>
<dbReference type="GO" id="GO:0009252">
    <property type="term" value="P:peptidoglycan biosynthetic process"/>
    <property type="evidence" value="ECO:0007669"/>
    <property type="project" value="UniProtKB-KW"/>
</dbReference>
<evidence type="ECO:0000313" key="18">
    <source>
        <dbReference type="EMBL" id="KRN23069.1"/>
    </source>
</evidence>
<dbReference type="Gene3D" id="3.40.50.12800">
    <property type="match status" value="1"/>
</dbReference>
<comment type="caution">
    <text evidence="18">The sequence shown here is derived from an EMBL/GenBank/DDBJ whole genome shotgun (WGS) entry which is preliminary data.</text>
</comment>
<comment type="catalytic activity">
    <reaction evidence="13">
        <text>Preferential cleavage: (Ac)2-L-Lys-D-Ala-|-D-Ala. Also transpeptidation of peptidyl-alanyl moieties that are N-acyl substituents of D-alanine.</text>
        <dbReference type="EC" id="3.4.16.4"/>
    </reaction>
</comment>
<dbReference type="PANTHER" id="PTHR32282">
    <property type="entry name" value="BINDING PROTEIN TRANSPEPTIDASE, PUTATIVE-RELATED"/>
    <property type="match status" value="1"/>
</dbReference>
<dbReference type="RefSeq" id="WP_056989464.1">
    <property type="nucleotide sequence ID" value="NZ_AYZJ01000029.1"/>
</dbReference>
<evidence type="ECO:0000256" key="15">
    <source>
        <dbReference type="SAM" id="MobiDB-lite"/>
    </source>
</evidence>
<dbReference type="Gene3D" id="3.90.1310.40">
    <property type="match status" value="1"/>
</dbReference>
<feature type="region of interest" description="Disordered" evidence="15">
    <location>
        <begin position="786"/>
        <end position="827"/>
    </location>
</feature>
<keyword evidence="11" id="KW-0511">Multifunctional enzyme</keyword>
<dbReference type="PANTHER" id="PTHR32282:SF32">
    <property type="entry name" value="PENICILLIN-BINDING PROTEIN 2A"/>
    <property type="match status" value="1"/>
</dbReference>
<name>A0A0R2FEL0_9LACO</name>
<evidence type="ECO:0000256" key="5">
    <source>
        <dbReference type="ARBA" id="ARBA00022679"/>
    </source>
</evidence>
<keyword evidence="12" id="KW-0961">Cell wall biogenesis/degradation</keyword>
<keyword evidence="3" id="KW-0645">Protease</keyword>
<gene>
    <name evidence="18" type="ORF">FC75_GL001710</name>
</gene>
<evidence type="ECO:0000256" key="12">
    <source>
        <dbReference type="ARBA" id="ARBA00023316"/>
    </source>
</evidence>
<dbReference type="AlphaFoldDB" id="A0A0R2FEL0"/>
<dbReference type="Pfam" id="PF00912">
    <property type="entry name" value="Transgly"/>
    <property type="match status" value="1"/>
</dbReference>
<dbReference type="InterPro" id="IPR001264">
    <property type="entry name" value="Glyco_trans_51"/>
</dbReference>
<accession>A0A0R2FEL0</accession>
<keyword evidence="8" id="KW-0573">Peptidoglycan synthesis</keyword>
<dbReference type="InterPro" id="IPR050396">
    <property type="entry name" value="Glycosyltr_51/Transpeptidase"/>
</dbReference>
<evidence type="ECO:0000256" key="1">
    <source>
        <dbReference type="ARBA" id="ARBA00022475"/>
    </source>
</evidence>
<evidence type="ECO:0000256" key="16">
    <source>
        <dbReference type="SAM" id="Phobius"/>
    </source>
</evidence>
<protein>
    <submittedName>
        <fullName evidence="18">Membrane carboxypeptidase (Penicillin-binding protein)</fullName>
    </submittedName>
</protein>
<keyword evidence="4" id="KW-0328">Glycosyltransferase</keyword>
<evidence type="ECO:0000256" key="6">
    <source>
        <dbReference type="ARBA" id="ARBA00022692"/>
    </source>
</evidence>
<dbReference type="GO" id="GO:0008955">
    <property type="term" value="F:peptidoglycan glycosyltransferase activity"/>
    <property type="evidence" value="ECO:0007669"/>
    <property type="project" value="UniProtKB-EC"/>
</dbReference>
<feature type="compositionally biased region" description="Low complexity" evidence="15">
    <location>
        <begin position="793"/>
        <end position="827"/>
    </location>
</feature>
<evidence type="ECO:0000256" key="14">
    <source>
        <dbReference type="ARBA" id="ARBA00049902"/>
    </source>
</evidence>
<dbReference type="InterPro" id="IPR012338">
    <property type="entry name" value="Beta-lactam/transpept-like"/>
</dbReference>
<keyword evidence="2 18" id="KW-0378">Hydrolase</keyword>
<dbReference type="GO" id="GO:0030288">
    <property type="term" value="C:outer membrane-bounded periplasmic space"/>
    <property type="evidence" value="ECO:0007669"/>
    <property type="project" value="TreeGrafter"/>
</dbReference>
<comment type="catalytic activity">
    <reaction evidence="14">
        <text>[GlcNAc-(1-&gt;4)-Mur2Ac(oyl-L-Ala-gamma-D-Glu-L-Lys-D-Ala-D-Ala)](n)-di-trans,octa-cis-undecaprenyl diphosphate + beta-D-GlcNAc-(1-&gt;4)-Mur2Ac(oyl-L-Ala-gamma-D-Glu-L-Lys-D-Ala-D-Ala)-di-trans,octa-cis-undecaprenyl diphosphate = [GlcNAc-(1-&gt;4)-Mur2Ac(oyl-L-Ala-gamma-D-Glu-L-Lys-D-Ala-D-Ala)](n+1)-di-trans,octa-cis-undecaprenyl diphosphate + di-trans,octa-cis-undecaprenyl diphosphate + H(+)</text>
        <dbReference type="Rhea" id="RHEA:23708"/>
        <dbReference type="Rhea" id="RHEA-COMP:9602"/>
        <dbReference type="Rhea" id="RHEA-COMP:9603"/>
        <dbReference type="ChEBI" id="CHEBI:15378"/>
        <dbReference type="ChEBI" id="CHEBI:58405"/>
        <dbReference type="ChEBI" id="CHEBI:60033"/>
        <dbReference type="ChEBI" id="CHEBI:78435"/>
        <dbReference type="EC" id="2.4.99.28"/>
    </reaction>
</comment>
<keyword evidence="1" id="KW-1003">Cell membrane</keyword>
<dbReference type="SUPFAM" id="SSF53955">
    <property type="entry name" value="Lysozyme-like"/>
    <property type="match status" value="1"/>
</dbReference>
<dbReference type="GO" id="GO:0008360">
    <property type="term" value="P:regulation of cell shape"/>
    <property type="evidence" value="ECO:0007669"/>
    <property type="project" value="UniProtKB-KW"/>
</dbReference>
<dbReference type="SUPFAM" id="SSF56601">
    <property type="entry name" value="beta-lactamase/transpeptidase-like"/>
    <property type="match status" value="1"/>
</dbReference>
<feature type="domain" description="Glycosyl transferase family 51" evidence="17">
    <location>
        <begin position="103"/>
        <end position="282"/>
    </location>
</feature>
<keyword evidence="5" id="KW-0808">Transferase</keyword>
<evidence type="ECO:0000256" key="8">
    <source>
        <dbReference type="ARBA" id="ARBA00022984"/>
    </source>
</evidence>